<dbReference type="InterPro" id="IPR015424">
    <property type="entry name" value="PyrdxlP-dep_Trfase"/>
</dbReference>
<keyword evidence="3" id="KW-1185">Reference proteome</keyword>
<reference evidence="2 3" key="1">
    <citation type="submission" date="2017-10" db="EMBL/GenBank/DDBJ databases">
        <title>Sequencing the genomes of 1000 actinobacteria strains.</title>
        <authorList>
            <person name="Klenk H.-P."/>
        </authorList>
    </citation>
    <scope>NUCLEOTIDE SEQUENCE [LARGE SCALE GENOMIC DNA]</scope>
    <source>
        <strain evidence="2 3">DSM 15597</strain>
    </source>
</reference>
<dbReference type="SUPFAM" id="SSF53383">
    <property type="entry name" value="PLP-dependent transferases"/>
    <property type="match status" value="1"/>
</dbReference>
<dbReference type="GO" id="GO:0016829">
    <property type="term" value="F:lyase activity"/>
    <property type="evidence" value="ECO:0007669"/>
    <property type="project" value="UniProtKB-KW"/>
</dbReference>
<comment type="caution">
    <text evidence="2">The sequence shown here is derived from an EMBL/GenBank/DDBJ whole genome shotgun (WGS) entry which is preliminary data.</text>
</comment>
<protein>
    <submittedName>
        <fullName evidence="2">Selenocysteine lyase/cysteine desulfurase</fullName>
    </submittedName>
</protein>
<keyword evidence="2" id="KW-0456">Lyase</keyword>
<evidence type="ECO:0000313" key="2">
    <source>
        <dbReference type="EMBL" id="PFG17307.1"/>
    </source>
</evidence>
<dbReference type="OrthoDB" id="250246at2"/>
<name>A0A2A9CS84_9ACTN</name>
<dbReference type="InterPro" id="IPR015421">
    <property type="entry name" value="PyrdxlP-dep_Trfase_major"/>
</dbReference>
<sequence>MVPVLTADRLTVAELAAHFHPVPGYLAAASSGVAADLTLAALRADQEAWSQGRRGPADYDQVVSRTRRLYAELVGVPDSWVAIGSTTSALVANLAAGLPAGAEVLVPEEEFTSIVYPFLASGQLQVRSAPLNQLAAAIGPQTAVVAFSVVQSATGELADLAAIREAAGRVGALTLADLTQAAGLLPVAATGFDLTVCHAYKWLCAPRGVAFLTVRPDLIERLTPVSAGWYAGDDPWASCYGTDFAPARTARRFDTSPAWQAFAGAEAALSLFVRADLEEVWRHCSGLGDRLCRGLGLEPRHQAIVSWPDPEGCQLAALTAAGIQASGRAGRVRVAFAVWNTTADVDAVLAAVGRPADIAR</sequence>
<accession>A0A2A9CS84</accession>
<dbReference type="Pfam" id="PF00266">
    <property type="entry name" value="Aminotran_5"/>
    <property type="match status" value="1"/>
</dbReference>
<dbReference type="AlphaFoldDB" id="A0A2A9CS84"/>
<dbReference type="RefSeq" id="WP_098460748.1">
    <property type="nucleotide sequence ID" value="NZ_PDJC01000001.1"/>
</dbReference>
<gene>
    <name evidence="2" type="ORF">ATK74_1874</name>
</gene>
<dbReference type="Gene3D" id="3.90.1150.10">
    <property type="entry name" value="Aspartate Aminotransferase, domain 1"/>
    <property type="match status" value="1"/>
</dbReference>
<organism evidence="2 3">
    <name type="scientific">Propionicimonas paludicola</name>
    <dbReference type="NCBI Taxonomy" id="185243"/>
    <lineage>
        <taxon>Bacteria</taxon>
        <taxon>Bacillati</taxon>
        <taxon>Actinomycetota</taxon>
        <taxon>Actinomycetes</taxon>
        <taxon>Propionibacteriales</taxon>
        <taxon>Nocardioidaceae</taxon>
        <taxon>Propionicimonas</taxon>
    </lineage>
</organism>
<feature type="domain" description="Aminotransferase class V" evidence="1">
    <location>
        <begin position="60"/>
        <end position="306"/>
    </location>
</feature>
<dbReference type="PANTHER" id="PTHR43586">
    <property type="entry name" value="CYSTEINE DESULFURASE"/>
    <property type="match status" value="1"/>
</dbReference>
<dbReference type="EMBL" id="PDJC01000001">
    <property type="protein sequence ID" value="PFG17307.1"/>
    <property type="molecule type" value="Genomic_DNA"/>
</dbReference>
<dbReference type="Proteomes" id="UP000226079">
    <property type="component" value="Unassembled WGS sequence"/>
</dbReference>
<dbReference type="InterPro" id="IPR000192">
    <property type="entry name" value="Aminotrans_V_dom"/>
</dbReference>
<proteinExistence type="predicted"/>
<dbReference type="InterPro" id="IPR015422">
    <property type="entry name" value="PyrdxlP-dep_Trfase_small"/>
</dbReference>
<evidence type="ECO:0000313" key="3">
    <source>
        <dbReference type="Proteomes" id="UP000226079"/>
    </source>
</evidence>
<dbReference type="Gene3D" id="3.40.640.10">
    <property type="entry name" value="Type I PLP-dependent aspartate aminotransferase-like (Major domain)"/>
    <property type="match status" value="1"/>
</dbReference>
<evidence type="ECO:0000259" key="1">
    <source>
        <dbReference type="Pfam" id="PF00266"/>
    </source>
</evidence>
<dbReference type="PANTHER" id="PTHR43586:SF21">
    <property type="entry name" value="PYRIDOXAL PHOSPHATE (PLP)-DEPENDENT ASPARTATE AMINOTRANSFERASE SUPERFAMILY"/>
    <property type="match status" value="1"/>
</dbReference>